<dbReference type="EMBL" id="GEDC01011900">
    <property type="protein sequence ID" value="JAS25398.1"/>
    <property type="molecule type" value="Transcribed_RNA"/>
</dbReference>
<sequence>RSMIGVNKRKLLSGQRRALLGVTKGYRTISGEALCVIAGVIPIDLEIERRYIVSAVRKEGSFEWGGRIFVKRGIKGVSREYVLEKWQQRWVGSDKGRETYTYWNSVKMRIKDVWVRPGYYVTQFVSGHGCFAGSLCRFARNDSELCQCGEVESSEHVLFRCKKWEVMRRELYGQLVGIGLGFTKRDMVERGGFKYFREFCEKVLELREREG</sequence>
<proteinExistence type="predicted"/>
<organism evidence="1">
    <name type="scientific">Clastoptera arizonana</name>
    <name type="common">Arizona spittle bug</name>
    <dbReference type="NCBI Taxonomy" id="38151"/>
    <lineage>
        <taxon>Eukaryota</taxon>
        <taxon>Metazoa</taxon>
        <taxon>Ecdysozoa</taxon>
        <taxon>Arthropoda</taxon>
        <taxon>Hexapoda</taxon>
        <taxon>Insecta</taxon>
        <taxon>Pterygota</taxon>
        <taxon>Neoptera</taxon>
        <taxon>Paraneoptera</taxon>
        <taxon>Hemiptera</taxon>
        <taxon>Auchenorrhyncha</taxon>
        <taxon>Cercopoidea</taxon>
        <taxon>Clastopteridae</taxon>
        <taxon>Clastoptera</taxon>
    </lineage>
</organism>
<feature type="non-terminal residue" evidence="1">
    <location>
        <position position="1"/>
    </location>
</feature>
<gene>
    <name evidence="1" type="ORF">g.22641</name>
</gene>
<evidence type="ECO:0008006" key="2">
    <source>
        <dbReference type="Google" id="ProtNLM"/>
    </source>
</evidence>
<name>A0A1B6DID3_9HEMI</name>
<reference evidence="1" key="1">
    <citation type="submission" date="2015-12" db="EMBL/GenBank/DDBJ databases">
        <title>De novo transcriptome assembly of four potential Pierce s Disease insect vectors from Arizona vineyards.</title>
        <authorList>
            <person name="Tassone E.E."/>
        </authorList>
    </citation>
    <scope>NUCLEOTIDE SEQUENCE</scope>
</reference>
<accession>A0A1B6DID3</accession>
<protein>
    <recommendedName>
        <fullName evidence="2">Reverse transcriptase zinc-binding domain-containing protein</fullName>
    </recommendedName>
</protein>
<dbReference type="AlphaFoldDB" id="A0A1B6DID3"/>
<evidence type="ECO:0000313" key="1">
    <source>
        <dbReference type="EMBL" id="JAS25398.1"/>
    </source>
</evidence>